<organism evidence="2 3">
    <name type="scientific">Zongyangia hominis</name>
    <dbReference type="NCBI Taxonomy" id="2763677"/>
    <lineage>
        <taxon>Bacteria</taxon>
        <taxon>Bacillati</taxon>
        <taxon>Bacillota</taxon>
        <taxon>Clostridia</taxon>
        <taxon>Eubacteriales</taxon>
        <taxon>Oscillospiraceae</taxon>
        <taxon>Zongyangia</taxon>
    </lineage>
</organism>
<protein>
    <submittedName>
        <fullName evidence="2">Metallophosphoesterase</fullName>
    </submittedName>
</protein>
<evidence type="ECO:0000259" key="1">
    <source>
        <dbReference type="Pfam" id="PF00149"/>
    </source>
</evidence>
<evidence type="ECO:0000313" key="3">
    <source>
        <dbReference type="Proteomes" id="UP000660861"/>
    </source>
</evidence>
<dbReference type="GO" id="GO:0016787">
    <property type="term" value="F:hydrolase activity"/>
    <property type="evidence" value="ECO:0007669"/>
    <property type="project" value="InterPro"/>
</dbReference>
<dbReference type="InterPro" id="IPR004843">
    <property type="entry name" value="Calcineurin-like_PHP"/>
</dbReference>
<dbReference type="InterPro" id="IPR029052">
    <property type="entry name" value="Metallo-depent_PP-like"/>
</dbReference>
<dbReference type="EMBL" id="JACRTC010000001">
    <property type="protein sequence ID" value="MBC8569550.1"/>
    <property type="molecule type" value="Genomic_DNA"/>
</dbReference>
<dbReference type="PANTHER" id="PTHR31302">
    <property type="entry name" value="TRANSMEMBRANE PROTEIN WITH METALLOPHOSPHOESTERASE DOMAIN-RELATED"/>
    <property type="match status" value="1"/>
</dbReference>
<proteinExistence type="predicted"/>
<dbReference type="Proteomes" id="UP000660861">
    <property type="component" value="Unassembled WGS sequence"/>
</dbReference>
<reference evidence="2" key="1">
    <citation type="submission" date="2020-08" db="EMBL/GenBank/DDBJ databases">
        <title>Genome public.</title>
        <authorList>
            <person name="Liu C."/>
            <person name="Sun Q."/>
        </authorList>
    </citation>
    <scope>NUCLEOTIDE SEQUENCE</scope>
    <source>
        <strain evidence="2">NSJ-54</strain>
    </source>
</reference>
<gene>
    <name evidence="2" type="ORF">H8709_01725</name>
</gene>
<dbReference type="Gene3D" id="3.60.21.10">
    <property type="match status" value="1"/>
</dbReference>
<feature type="domain" description="Calcineurin-like phosphoesterase" evidence="1">
    <location>
        <begin position="1"/>
        <end position="194"/>
    </location>
</feature>
<dbReference type="PANTHER" id="PTHR31302:SF22">
    <property type="entry name" value="PHOSPHOESTERASE"/>
    <property type="match status" value="1"/>
</dbReference>
<sequence>MNIFAIADLHLSLGTDKPMDVFSGWDGYVEKLRENWVAKVGKDDIVVIAGDVSWGMSLEESLKDFQFIESLPGQKYLLKGNHDYWWTTARKMNGFFEERGLTSLHILHNNCVVCGDLALCGTRGWIFENGQPQDQKIVAREAQRLETSLQSAGDREKIVFLHYPPVYMKEMSVEILEVMYRHHVKTCYYGHIHGGGRKFALNGSYLDTQFRLISCDQVDFDPVWVASFEPEEKGDVRDEEKR</sequence>
<dbReference type="AlphaFoldDB" id="A0A926IAX3"/>
<name>A0A926IAX3_9FIRM</name>
<dbReference type="SUPFAM" id="SSF56300">
    <property type="entry name" value="Metallo-dependent phosphatases"/>
    <property type="match status" value="1"/>
</dbReference>
<dbReference type="InterPro" id="IPR051158">
    <property type="entry name" value="Metallophosphoesterase_sf"/>
</dbReference>
<comment type="caution">
    <text evidence="2">The sequence shown here is derived from an EMBL/GenBank/DDBJ whole genome shotgun (WGS) entry which is preliminary data.</text>
</comment>
<dbReference type="Pfam" id="PF00149">
    <property type="entry name" value="Metallophos"/>
    <property type="match status" value="1"/>
</dbReference>
<dbReference type="RefSeq" id="WP_262396647.1">
    <property type="nucleotide sequence ID" value="NZ_JACRTC010000001.1"/>
</dbReference>
<keyword evidence="3" id="KW-1185">Reference proteome</keyword>
<dbReference type="PIRSF" id="PIRSF033094">
    <property type="entry name" value="Pesterase_CT488"/>
    <property type="match status" value="1"/>
</dbReference>
<dbReference type="InterPro" id="IPR014578">
    <property type="entry name" value="Pesterase_CT488"/>
</dbReference>
<evidence type="ECO:0000313" key="2">
    <source>
        <dbReference type="EMBL" id="MBC8569550.1"/>
    </source>
</evidence>
<accession>A0A926IAX3</accession>